<dbReference type="HOGENOM" id="CLU_2056792_0_0_11"/>
<evidence type="ECO:0000313" key="1">
    <source>
        <dbReference type="EMBL" id="EEQ54125.1"/>
    </source>
</evidence>
<accession>C5E7Y1</accession>
<dbReference type="Proteomes" id="UP000005084">
    <property type="component" value="Unassembled WGS sequence"/>
</dbReference>
<organism evidence="1">
    <name type="scientific">Bifidobacterium longum subsp. infantis CCUG 52486</name>
    <dbReference type="NCBI Taxonomy" id="537937"/>
    <lineage>
        <taxon>Bacteria</taxon>
        <taxon>Bacillati</taxon>
        <taxon>Actinomycetota</taxon>
        <taxon>Actinomycetes</taxon>
        <taxon>Bifidobacteriales</taxon>
        <taxon>Bifidobacteriaceae</taxon>
        <taxon>Bifidobacterium</taxon>
    </lineage>
</organism>
<protein>
    <submittedName>
        <fullName evidence="1">Uncharacterized protein</fullName>
    </submittedName>
</protein>
<dbReference type="EMBL" id="DS990238">
    <property type="protein sequence ID" value="EEQ54125.1"/>
    <property type="molecule type" value="Genomic_DNA"/>
</dbReference>
<name>C5E7Y1_BIFLI</name>
<gene>
    <name evidence="1" type="ORF">BLIG_00074</name>
</gene>
<dbReference type="AlphaFoldDB" id="C5E7Y1"/>
<reference evidence="1" key="1">
    <citation type="submission" date="2008-08" db="EMBL/GenBank/DDBJ databases">
        <title>Annotation of Bifidobacterium longum subsp. infantis CCUG 52486.</title>
        <authorList>
            <consortium name="The Broad Institute Genome Sequencing Platform"/>
            <person name="Gougoulias C."/>
            <person name="Tuohy K.M."/>
            <person name="Gibson G.R."/>
            <person name="Ward D."/>
            <person name="Mehta T."/>
            <person name="Young S."/>
            <person name="Jaffe D."/>
            <person name="Gnerre S."/>
            <person name="Berlin A."/>
            <person name="Heiman D."/>
            <person name="Hepburn T."/>
            <person name="Shea T."/>
            <person name="Sykes S."/>
            <person name="Alvarado L."/>
            <person name="Kodira C."/>
            <person name="Borodovsky M."/>
            <person name="Lander E."/>
            <person name="Galagan J."/>
            <person name="Nusbaum C."/>
            <person name="Birren B."/>
        </authorList>
    </citation>
    <scope>NUCLEOTIDE SEQUENCE [LARGE SCALE GENOMIC DNA]</scope>
    <source>
        <strain evidence="1">CCUG 52486</strain>
    </source>
</reference>
<sequence length="119" mass="13339">MKPLNPAEDTTIPCNIKSCIGTISSVRFETSSGGFHRRFLSLLVAATTNGSSISDIGLSRWISARDFCNADELGCREAIKHVDELLGCFHTSWVWLNMVYGYWLIQIDCRLMEHEDNGP</sequence>
<proteinExistence type="predicted"/>